<keyword evidence="3" id="KW-1185">Reference proteome</keyword>
<comment type="caution">
    <text evidence="2">The sequence shown here is derived from an EMBL/GenBank/DDBJ whole genome shotgun (WGS) entry which is preliminary data.</text>
</comment>
<evidence type="ECO:0000313" key="2">
    <source>
        <dbReference type="EMBL" id="MCW8349402.1"/>
    </source>
</evidence>
<evidence type="ECO:0000313" key="3">
    <source>
        <dbReference type="Proteomes" id="UP001155587"/>
    </source>
</evidence>
<reference evidence="2" key="1">
    <citation type="submission" date="2022-02" db="EMBL/GenBank/DDBJ databases">
        <title>Vibrio sp. nov, a new bacterium isolated from seawater.</title>
        <authorList>
            <person name="Yuan Y."/>
        </authorList>
    </citation>
    <scope>NUCLEOTIDE SEQUENCE</scope>
    <source>
        <strain evidence="2">ZSDZ65</strain>
    </source>
</reference>
<name>A0A9X3I027_9VIBR</name>
<accession>A0A9X3I027</accession>
<dbReference type="EMBL" id="JAKRRY010000174">
    <property type="protein sequence ID" value="MCW8349402.1"/>
    <property type="molecule type" value="Genomic_DNA"/>
</dbReference>
<gene>
    <name evidence="2" type="ORF">MD535_25865</name>
</gene>
<dbReference type="RefSeq" id="WP_265678143.1">
    <property type="nucleotide sequence ID" value="NZ_JAKRRY010000174.1"/>
</dbReference>
<dbReference type="AlphaFoldDB" id="A0A9X3I027"/>
<feature type="region of interest" description="Disordered" evidence="1">
    <location>
        <begin position="61"/>
        <end position="85"/>
    </location>
</feature>
<organism evidence="2 3">
    <name type="scientific">Vibrio qingdaonensis</name>
    <dbReference type="NCBI Taxonomy" id="2829491"/>
    <lineage>
        <taxon>Bacteria</taxon>
        <taxon>Pseudomonadati</taxon>
        <taxon>Pseudomonadota</taxon>
        <taxon>Gammaproteobacteria</taxon>
        <taxon>Vibrionales</taxon>
        <taxon>Vibrionaceae</taxon>
        <taxon>Vibrio</taxon>
    </lineage>
</organism>
<proteinExistence type="predicted"/>
<dbReference type="Proteomes" id="UP001155587">
    <property type="component" value="Unassembled WGS sequence"/>
</dbReference>
<evidence type="ECO:0000256" key="1">
    <source>
        <dbReference type="SAM" id="MobiDB-lite"/>
    </source>
</evidence>
<protein>
    <submittedName>
        <fullName evidence="2">Uncharacterized protein</fullName>
    </submittedName>
</protein>
<sequence>ETHMSWYHTVGKAVAGTASVAGIITAAPVFGAIGTITAAGFAVSTAIGTSAALIDKALEEDRPDVPDYPTPHPPLITHEHYDEER</sequence>
<feature type="non-terminal residue" evidence="2">
    <location>
        <position position="1"/>
    </location>
</feature>